<comment type="caution">
    <text evidence="1">The sequence shown here is derived from an EMBL/GenBank/DDBJ whole genome shotgun (WGS) entry which is preliminary data.</text>
</comment>
<keyword evidence="2" id="KW-1185">Reference proteome</keyword>
<evidence type="ECO:0000313" key="1">
    <source>
        <dbReference type="EMBL" id="KAH7363541.1"/>
    </source>
</evidence>
<gene>
    <name evidence="1" type="ORF">B0T11DRAFT_298788</name>
</gene>
<dbReference type="AlphaFoldDB" id="A0A8K0TL90"/>
<name>A0A8K0TL90_9PEZI</name>
<evidence type="ECO:0000313" key="2">
    <source>
        <dbReference type="Proteomes" id="UP000813385"/>
    </source>
</evidence>
<reference evidence="1" key="1">
    <citation type="journal article" date="2021" name="Nat. Commun.">
        <title>Genetic determinants of endophytism in the Arabidopsis root mycobiome.</title>
        <authorList>
            <person name="Mesny F."/>
            <person name="Miyauchi S."/>
            <person name="Thiergart T."/>
            <person name="Pickel B."/>
            <person name="Atanasova L."/>
            <person name="Karlsson M."/>
            <person name="Huettel B."/>
            <person name="Barry K.W."/>
            <person name="Haridas S."/>
            <person name="Chen C."/>
            <person name="Bauer D."/>
            <person name="Andreopoulos W."/>
            <person name="Pangilinan J."/>
            <person name="LaButti K."/>
            <person name="Riley R."/>
            <person name="Lipzen A."/>
            <person name="Clum A."/>
            <person name="Drula E."/>
            <person name="Henrissat B."/>
            <person name="Kohler A."/>
            <person name="Grigoriev I.V."/>
            <person name="Martin F.M."/>
            <person name="Hacquard S."/>
        </authorList>
    </citation>
    <scope>NUCLEOTIDE SEQUENCE</scope>
    <source>
        <strain evidence="1">MPI-CAGE-AT-0016</strain>
    </source>
</reference>
<protein>
    <submittedName>
        <fullName evidence="1">Uncharacterized protein</fullName>
    </submittedName>
</protein>
<accession>A0A8K0TL90</accession>
<sequence length="114" mass="12579">MYDPWALPRQQRYPRFTVYFGGGAPTLIDAGSVLNMGGERRTIRRWLGRSLLHGCVSLTCARNAGIGWVLCGGTSPAFGAVQGNIRRSLQIMLDGRPVFTVDEAACFQRETFGR</sequence>
<dbReference type="EMBL" id="JAGPXD010000003">
    <property type="protein sequence ID" value="KAH7363541.1"/>
    <property type="molecule type" value="Genomic_DNA"/>
</dbReference>
<proteinExistence type="predicted"/>
<organism evidence="1 2">
    <name type="scientific">Plectosphaerella cucumerina</name>
    <dbReference type="NCBI Taxonomy" id="40658"/>
    <lineage>
        <taxon>Eukaryota</taxon>
        <taxon>Fungi</taxon>
        <taxon>Dikarya</taxon>
        <taxon>Ascomycota</taxon>
        <taxon>Pezizomycotina</taxon>
        <taxon>Sordariomycetes</taxon>
        <taxon>Hypocreomycetidae</taxon>
        <taxon>Glomerellales</taxon>
        <taxon>Plectosphaerellaceae</taxon>
        <taxon>Plectosphaerella</taxon>
    </lineage>
</organism>
<dbReference type="OrthoDB" id="4802915at2759"/>
<dbReference type="Proteomes" id="UP000813385">
    <property type="component" value="Unassembled WGS sequence"/>
</dbReference>